<accession>A0A1I8BSM8</accession>
<evidence type="ECO:0000256" key="1">
    <source>
        <dbReference type="SAM" id="Phobius"/>
    </source>
</evidence>
<dbReference type="Proteomes" id="UP000095281">
    <property type="component" value="Unplaced"/>
</dbReference>
<keyword evidence="1" id="KW-0812">Transmembrane</keyword>
<dbReference type="WBParaSite" id="MhA1_Contig568.frz3.gene10">
    <property type="protein sequence ID" value="MhA1_Contig568.frz3.gene10"/>
    <property type="gene ID" value="MhA1_Contig568.frz3.gene10"/>
</dbReference>
<name>A0A1I8BSM8_MELHA</name>
<reference evidence="3" key="1">
    <citation type="submission" date="2016-11" db="UniProtKB">
        <authorList>
            <consortium name="WormBaseParasite"/>
        </authorList>
    </citation>
    <scope>IDENTIFICATION</scope>
</reference>
<proteinExistence type="predicted"/>
<keyword evidence="1" id="KW-1133">Transmembrane helix</keyword>
<keyword evidence="1" id="KW-0472">Membrane</keyword>
<keyword evidence="2" id="KW-1185">Reference proteome</keyword>
<sequence length="51" mass="5609">MRGPKGLHISKVLLIMASWIVSPALSGLVSAILYIIFDIAVFRRVGNSRIK</sequence>
<evidence type="ECO:0000313" key="3">
    <source>
        <dbReference type="WBParaSite" id="MhA1_Contig568.frz3.gene10"/>
    </source>
</evidence>
<organism evidence="2 3">
    <name type="scientific">Meloidogyne hapla</name>
    <name type="common">Root-knot nematode worm</name>
    <dbReference type="NCBI Taxonomy" id="6305"/>
    <lineage>
        <taxon>Eukaryota</taxon>
        <taxon>Metazoa</taxon>
        <taxon>Ecdysozoa</taxon>
        <taxon>Nematoda</taxon>
        <taxon>Chromadorea</taxon>
        <taxon>Rhabditida</taxon>
        <taxon>Tylenchina</taxon>
        <taxon>Tylenchomorpha</taxon>
        <taxon>Tylenchoidea</taxon>
        <taxon>Meloidogynidae</taxon>
        <taxon>Meloidogyninae</taxon>
        <taxon>Meloidogyne</taxon>
    </lineage>
</organism>
<evidence type="ECO:0000313" key="2">
    <source>
        <dbReference type="Proteomes" id="UP000095281"/>
    </source>
</evidence>
<dbReference type="AlphaFoldDB" id="A0A1I8BSM8"/>
<feature type="transmembrane region" description="Helical" evidence="1">
    <location>
        <begin position="12"/>
        <end position="37"/>
    </location>
</feature>
<protein>
    <submittedName>
        <fullName evidence="3">G_PROTEIN_RECEP_F1_2 domain-containing protein</fullName>
    </submittedName>
</protein>